<accession>A0A4C1YEP9</accession>
<comment type="caution">
    <text evidence="1">The sequence shown here is derived from an EMBL/GenBank/DDBJ whole genome shotgun (WGS) entry which is preliminary data.</text>
</comment>
<dbReference type="EMBL" id="BGZK01001187">
    <property type="protein sequence ID" value="GBP73803.1"/>
    <property type="molecule type" value="Genomic_DNA"/>
</dbReference>
<keyword evidence="2" id="KW-1185">Reference proteome</keyword>
<sequence length="75" mass="8285">MGNVESSRSGDAAVGRRWAVESHPLELQYVFSSGAREAVKVRFLASASSGSKLSGEYRKTCCHRRGEIQIEKEIK</sequence>
<protein>
    <submittedName>
        <fullName evidence="1">Uncharacterized protein</fullName>
    </submittedName>
</protein>
<evidence type="ECO:0000313" key="1">
    <source>
        <dbReference type="EMBL" id="GBP73803.1"/>
    </source>
</evidence>
<name>A0A4C1YEP9_EUMVA</name>
<gene>
    <name evidence="1" type="ORF">EVAR_54855_1</name>
</gene>
<evidence type="ECO:0000313" key="2">
    <source>
        <dbReference type="Proteomes" id="UP000299102"/>
    </source>
</evidence>
<reference evidence="1 2" key="1">
    <citation type="journal article" date="2019" name="Commun. Biol.">
        <title>The bagworm genome reveals a unique fibroin gene that provides high tensile strength.</title>
        <authorList>
            <person name="Kono N."/>
            <person name="Nakamura H."/>
            <person name="Ohtoshi R."/>
            <person name="Tomita M."/>
            <person name="Numata K."/>
            <person name="Arakawa K."/>
        </authorList>
    </citation>
    <scope>NUCLEOTIDE SEQUENCE [LARGE SCALE GENOMIC DNA]</scope>
</reference>
<proteinExistence type="predicted"/>
<dbReference type="Proteomes" id="UP000299102">
    <property type="component" value="Unassembled WGS sequence"/>
</dbReference>
<organism evidence="1 2">
    <name type="scientific">Eumeta variegata</name>
    <name type="common">Bagworm moth</name>
    <name type="synonym">Eumeta japonica</name>
    <dbReference type="NCBI Taxonomy" id="151549"/>
    <lineage>
        <taxon>Eukaryota</taxon>
        <taxon>Metazoa</taxon>
        <taxon>Ecdysozoa</taxon>
        <taxon>Arthropoda</taxon>
        <taxon>Hexapoda</taxon>
        <taxon>Insecta</taxon>
        <taxon>Pterygota</taxon>
        <taxon>Neoptera</taxon>
        <taxon>Endopterygota</taxon>
        <taxon>Lepidoptera</taxon>
        <taxon>Glossata</taxon>
        <taxon>Ditrysia</taxon>
        <taxon>Tineoidea</taxon>
        <taxon>Psychidae</taxon>
        <taxon>Oiketicinae</taxon>
        <taxon>Eumeta</taxon>
    </lineage>
</organism>
<dbReference type="AlphaFoldDB" id="A0A4C1YEP9"/>